<dbReference type="Proteomes" id="UP000028839">
    <property type="component" value="Unassembled WGS sequence"/>
</dbReference>
<comment type="similarity">
    <text evidence="1 2">Belongs to the small heat shock protein (HSP20) family.</text>
</comment>
<gene>
    <name evidence="4" type="ORF">IB75_14495</name>
</gene>
<evidence type="ECO:0000256" key="2">
    <source>
        <dbReference type="RuleBase" id="RU003616"/>
    </source>
</evidence>
<protein>
    <submittedName>
        <fullName evidence="4">Heat-shock protein Hsp20</fullName>
    </submittedName>
</protein>
<evidence type="ECO:0000313" key="5">
    <source>
        <dbReference type="Proteomes" id="UP000028839"/>
    </source>
</evidence>
<name>A0A0E2YZN4_9GAMM</name>
<dbReference type="AlphaFoldDB" id="A0A0E2YZN4"/>
<reference evidence="4 5" key="1">
    <citation type="submission" date="2014-07" db="EMBL/GenBank/DDBJ databases">
        <title>Comparative analysis of Nitrosococcus oceani genome inventories of strains from Pacific and Atlantic gyres.</title>
        <authorList>
            <person name="Lim C.K."/>
            <person name="Wang L."/>
            <person name="Sayavedra-Soto L.A."/>
            <person name="Klotz M.G."/>
        </authorList>
    </citation>
    <scope>NUCLEOTIDE SEQUENCE [LARGE SCALE GENOMIC DNA]</scope>
    <source>
        <strain evidence="4 5">C-27</strain>
    </source>
</reference>
<dbReference type="SUPFAM" id="SSF49764">
    <property type="entry name" value="HSP20-like chaperones"/>
    <property type="match status" value="1"/>
</dbReference>
<evidence type="ECO:0000256" key="1">
    <source>
        <dbReference type="PROSITE-ProRule" id="PRU00285"/>
    </source>
</evidence>
<evidence type="ECO:0000259" key="3">
    <source>
        <dbReference type="PROSITE" id="PS01031"/>
    </source>
</evidence>
<dbReference type="CDD" id="cd06464">
    <property type="entry name" value="ACD_sHsps-like"/>
    <property type="match status" value="1"/>
</dbReference>
<dbReference type="InterPro" id="IPR002068">
    <property type="entry name" value="A-crystallin/Hsp20_dom"/>
</dbReference>
<dbReference type="OrthoDB" id="9792695at2"/>
<evidence type="ECO:0000313" key="4">
    <source>
        <dbReference type="EMBL" id="KFI18416.1"/>
    </source>
</evidence>
<dbReference type="EMBL" id="JPGN01000082">
    <property type="protein sequence ID" value="KFI18416.1"/>
    <property type="molecule type" value="Genomic_DNA"/>
</dbReference>
<dbReference type="InterPro" id="IPR008978">
    <property type="entry name" value="HSP20-like_chaperone"/>
</dbReference>
<organism evidence="4 5">
    <name type="scientific">Nitrosococcus oceani C-27</name>
    <dbReference type="NCBI Taxonomy" id="314279"/>
    <lineage>
        <taxon>Bacteria</taxon>
        <taxon>Pseudomonadati</taxon>
        <taxon>Pseudomonadota</taxon>
        <taxon>Gammaproteobacteria</taxon>
        <taxon>Chromatiales</taxon>
        <taxon>Chromatiaceae</taxon>
        <taxon>Nitrosococcus</taxon>
    </lineage>
</organism>
<dbReference type="HOGENOM" id="CLU_046737_9_0_6"/>
<accession>A0A0E2YZN4</accession>
<dbReference type="Pfam" id="PF00011">
    <property type="entry name" value="HSP20"/>
    <property type="match status" value="1"/>
</dbReference>
<proteinExistence type="inferred from homology"/>
<dbReference type="Gene3D" id="2.60.40.790">
    <property type="match status" value="1"/>
</dbReference>
<dbReference type="PANTHER" id="PTHR11527">
    <property type="entry name" value="HEAT-SHOCK PROTEIN 20 FAMILY MEMBER"/>
    <property type="match status" value="1"/>
</dbReference>
<sequence>MAIRHYESFDLLNQLQREVNRLFEGNSPQHTQTEAELATSDWVPAVDIKEEADRFVIYADVPGVESKDIEVTLDNGTLTLKGHRQSSKIPEQRGYKRVERVSGSFLRRFALPNTVDAAKVSARSQNGVLELVIPKSQQAQSRKITVEG</sequence>
<dbReference type="InterPro" id="IPR031107">
    <property type="entry name" value="Small_HSP"/>
</dbReference>
<dbReference type="PROSITE" id="PS01031">
    <property type="entry name" value="SHSP"/>
    <property type="match status" value="1"/>
</dbReference>
<comment type="caution">
    <text evidence="4">The sequence shown here is derived from an EMBL/GenBank/DDBJ whole genome shotgun (WGS) entry which is preliminary data.</text>
</comment>
<feature type="domain" description="SHSP" evidence="3">
    <location>
        <begin position="37"/>
        <end position="148"/>
    </location>
</feature>